<sequence>MVENQDALTSTDDKILSAAITLMEKKGYKAATMKDIAEFAGFSDMTLFRRFGSKKAILDAAVERYSYTVSMKKIFEEEIVYDIEHDLALIAKTYQKYMKKNQKIVMLAFQERHNHPEIAHKTAENPKQLKENLMIYLNKMVQKGKIKSSNIEAVAMSFLWMNLGFFMAQFVAGDQVSPIGEDEFIKSSCTLFKSGIN</sequence>
<evidence type="ECO:0000256" key="2">
    <source>
        <dbReference type="PROSITE-ProRule" id="PRU00335"/>
    </source>
</evidence>
<dbReference type="GO" id="GO:0000976">
    <property type="term" value="F:transcription cis-regulatory region binding"/>
    <property type="evidence" value="ECO:0007669"/>
    <property type="project" value="TreeGrafter"/>
</dbReference>
<dbReference type="EMBL" id="LQXD01000148">
    <property type="protein sequence ID" value="OIJ10043.1"/>
    <property type="molecule type" value="Genomic_DNA"/>
</dbReference>
<reference evidence="5 6" key="3">
    <citation type="journal article" date="2019" name="Int. J. Syst. Evol. Microbiol.">
        <title>Anaerobacillus isosaccharinicus sp. nov., an alkaliphilic bacterium which degrades isosaccharinic acid.</title>
        <authorList>
            <person name="Bassil N.M."/>
            <person name="Lloyd J.R."/>
        </authorList>
    </citation>
    <scope>NUCLEOTIDE SEQUENCE [LARGE SCALE GENOMIC DNA]</scope>
    <source>
        <strain evidence="5 6">NB2006</strain>
    </source>
</reference>
<evidence type="ECO:0000313" key="4">
    <source>
        <dbReference type="EMBL" id="OIJ10043.1"/>
    </source>
</evidence>
<dbReference type="InterPro" id="IPR050109">
    <property type="entry name" value="HTH-type_TetR-like_transc_reg"/>
</dbReference>
<keyword evidence="1 2" id="KW-0238">DNA-binding</keyword>
<dbReference type="InterPro" id="IPR001647">
    <property type="entry name" value="HTH_TetR"/>
</dbReference>
<protein>
    <submittedName>
        <fullName evidence="4">TetR family transcriptional regulator</fullName>
    </submittedName>
    <submittedName>
        <fullName evidence="5">TetR/AcrR family transcriptional regulator</fullName>
    </submittedName>
</protein>
<evidence type="ECO:0000259" key="3">
    <source>
        <dbReference type="PROSITE" id="PS50977"/>
    </source>
</evidence>
<dbReference type="AlphaFoldDB" id="A0A1S2LD95"/>
<dbReference type="PRINTS" id="PR00455">
    <property type="entry name" value="HTHTETR"/>
</dbReference>
<reference evidence="5" key="4">
    <citation type="submission" date="2020-10" db="EMBL/GenBank/DDBJ databases">
        <authorList>
            <person name="Bassil N.M."/>
            <person name="Lloyd J.R."/>
        </authorList>
    </citation>
    <scope>NUCLEOTIDE SEQUENCE</scope>
    <source>
        <strain evidence="5">NB2006</strain>
    </source>
</reference>
<evidence type="ECO:0000313" key="5">
    <source>
        <dbReference type="EMBL" id="QOY36758.1"/>
    </source>
</evidence>
<organism evidence="4 6">
    <name type="scientific">Anaerobacillus isosaccharinicus</name>
    <dbReference type="NCBI Taxonomy" id="1532552"/>
    <lineage>
        <taxon>Bacteria</taxon>
        <taxon>Bacillati</taxon>
        <taxon>Bacillota</taxon>
        <taxon>Bacilli</taxon>
        <taxon>Bacillales</taxon>
        <taxon>Bacillaceae</taxon>
        <taxon>Anaerobacillus</taxon>
    </lineage>
</organism>
<gene>
    <name evidence="5" type="ORF">AWH56_003635</name>
    <name evidence="4" type="ORF">AWH56_16930</name>
</gene>
<feature type="DNA-binding region" description="H-T-H motif" evidence="2">
    <location>
        <begin position="32"/>
        <end position="51"/>
    </location>
</feature>
<dbReference type="InterPro" id="IPR009057">
    <property type="entry name" value="Homeodomain-like_sf"/>
</dbReference>
<keyword evidence="6" id="KW-1185">Reference proteome</keyword>
<dbReference type="KEGG" id="aia:AWH56_003635"/>
<reference evidence="5 6" key="2">
    <citation type="journal article" date="2017" name="Genome Announc.">
        <title>Draft Genome Sequences of Four Alkaliphilic Bacteria Belonging to the Anaerobacillus Genus.</title>
        <authorList>
            <person name="Bassil N.M."/>
            <person name="Lloyd J.R."/>
        </authorList>
    </citation>
    <scope>NUCLEOTIDE SEQUENCE [LARGE SCALE GENOMIC DNA]</scope>
    <source>
        <strain evidence="5 6">NB2006</strain>
    </source>
</reference>
<dbReference type="RefSeq" id="WP_071318181.1">
    <property type="nucleotide sequence ID" value="NZ_CP063356.2"/>
</dbReference>
<name>A0A1S2LD95_9BACI</name>
<dbReference type="SUPFAM" id="SSF48498">
    <property type="entry name" value="Tetracyclin repressor-like, C-terminal domain"/>
    <property type="match status" value="1"/>
</dbReference>
<dbReference type="EMBL" id="CP063356">
    <property type="protein sequence ID" value="QOY36758.1"/>
    <property type="molecule type" value="Genomic_DNA"/>
</dbReference>
<dbReference type="GO" id="GO:0003700">
    <property type="term" value="F:DNA-binding transcription factor activity"/>
    <property type="evidence" value="ECO:0007669"/>
    <property type="project" value="TreeGrafter"/>
</dbReference>
<dbReference type="SUPFAM" id="SSF46689">
    <property type="entry name" value="Homeodomain-like"/>
    <property type="match status" value="1"/>
</dbReference>
<feature type="domain" description="HTH tetR-type" evidence="3">
    <location>
        <begin position="9"/>
        <end position="69"/>
    </location>
</feature>
<dbReference type="InterPro" id="IPR036271">
    <property type="entry name" value="Tet_transcr_reg_TetR-rel_C_sf"/>
</dbReference>
<dbReference type="Gene3D" id="1.10.357.10">
    <property type="entry name" value="Tetracycline Repressor, domain 2"/>
    <property type="match status" value="1"/>
</dbReference>
<proteinExistence type="predicted"/>
<evidence type="ECO:0000256" key="1">
    <source>
        <dbReference type="ARBA" id="ARBA00023125"/>
    </source>
</evidence>
<dbReference type="PANTHER" id="PTHR30055:SF226">
    <property type="entry name" value="HTH-TYPE TRANSCRIPTIONAL REGULATOR PKSA"/>
    <property type="match status" value="1"/>
</dbReference>
<dbReference type="PANTHER" id="PTHR30055">
    <property type="entry name" value="HTH-TYPE TRANSCRIPTIONAL REGULATOR RUTR"/>
    <property type="match status" value="1"/>
</dbReference>
<dbReference type="PROSITE" id="PS50977">
    <property type="entry name" value="HTH_TETR_2"/>
    <property type="match status" value="1"/>
</dbReference>
<dbReference type="Proteomes" id="UP000180175">
    <property type="component" value="Chromosome"/>
</dbReference>
<dbReference type="InterPro" id="IPR039536">
    <property type="entry name" value="TetR_C_Proteobacteria"/>
</dbReference>
<dbReference type="Pfam" id="PF00440">
    <property type="entry name" value="TetR_N"/>
    <property type="match status" value="1"/>
</dbReference>
<dbReference type="Pfam" id="PF14246">
    <property type="entry name" value="TetR_C_7"/>
    <property type="match status" value="1"/>
</dbReference>
<dbReference type="OrthoDB" id="277085at2"/>
<evidence type="ECO:0000313" key="6">
    <source>
        <dbReference type="Proteomes" id="UP000180175"/>
    </source>
</evidence>
<accession>A0A1S2LD95</accession>
<reference evidence="4 6" key="1">
    <citation type="submission" date="2016-10" db="EMBL/GenBank/DDBJ databases">
        <title>Draft genome sequences of four alkaliphilic bacteria belonging to the Anaerobacillus genus.</title>
        <authorList>
            <person name="Bassil N.M."/>
            <person name="Lloyd J.R."/>
        </authorList>
    </citation>
    <scope>NUCLEOTIDE SEQUENCE [LARGE SCALE GENOMIC DNA]</scope>
    <source>
        <strain evidence="4 6">NB2006</strain>
    </source>
</reference>